<dbReference type="RefSeq" id="WP_158863832.1">
    <property type="nucleotide sequence ID" value="NZ_CP046401.1"/>
</dbReference>
<accession>A0A6I6JPJ5</accession>
<dbReference type="EMBL" id="CP046401">
    <property type="protein sequence ID" value="QGY43069.1"/>
    <property type="molecule type" value="Genomic_DNA"/>
</dbReference>
<gene>
    <name evidence="4" type="ORF">GM418_05160</name>
</gene>
<sequence>MNILVVLAHPDKNSFNYTIAQTCIKQLIENEHSVIFHDLYRENFDPVLNTPEIPKNGAVDEIIKMHCEDLTKSDGIIIVHPNWWGQPPALLKGWIDRVIRPGIAYEFEEGDGGEGVPIGLLKAKTAVVFNTSNTSMDRENNIFLDPLETLWKNCIFDLCGVKEFYRKMFRIIVTSTTTQRKSWLNEVKTTVSSFFPLSEKFE</sequence>
<dbReference type="Gene3D" id="3.40.50.360">
    <property type="match status" value="1"/>
</dbReference>
<dbReference type="Proteomes" id="UP000428260">
    <property type="component" value="Chromosome"/>
</dbReference>
<dbReference type="GO" id="GO:0005829">
    <property type="term" value="C:cytosol"/>
    <property type="evidence" value="ECO:0007669"/>
    <property type="project" value="TreeGrafter"/>
</dbReference>
<name>A0A6I6JPJ5_9BACT</name>
<comment type="similarity">
    <text evidence="1">Belongs to the NAD(P)H dehydrogenase (quinone) family.</text>
</comment>
<dbReference type="KEGG" id="mcos:GM418_05160"/>
<keyword evidence="2" id="KW-0560">Oxidoreductase</keyword>
<keyword evidence="5" id="KW-1185">Reference proteome</keyword>
<dbReference type="AlphaFoldDB" id="A0A6I6JPJ5"/>
<dbReference type="InterPro" id="IPR051545">
    <property type="entry name" value="NAD(P)H_dehydrogenase_qn"/>
</dbReference>
<dbReference type="InterPro" id="IPR003680">
    <property type="entry name" value="Flavodoxin_fold"/>
</dbReference>
<dbReference type="InterPro" id="IPR029039">
    <property type="entry name" value="Flavoprotein-like_sf"/>
</dbReference>
<dbReference type="Pfam" id="PF02525">
    <property type="entry name" value="Flavodoxin_2"/>
    <property type="match status" value="1"/>
</dbReference>
<evidence type="ECO:0000259" key="3">
    <source>
        <dbReference type="Pfam" id="PF02525"/>
    </source>
</evidence>
<reference evidence="4 5" key="1">
    <citation type="submission" date="2019-11" db="EMBL/GenBank/DDBJ databases">
        <authorList>
            <person name="Zheng R.K."/>
            <person name="Sun C.M."/>
        </authorList>
    </citation>
    <scope>NUCLEOTIDE SEQUENCE [LARGE SCALE GENOMIC DNA]</scope>
    <source>
        <strain evidence="4 5">WC007</strain>
    </source>
</reference>
<feature type="domain" description="Flavodoxin-like fold" evidence="3">
    <location>
        <begin position="1"/>
        <end position="164"/>
    </location>
</feature>
<protein>
    <submittedName>
        <fullName evidence="4">Flavodoxin family protein</fullName>
    </submittedName>
</protein>
<proteinExistence type="inferred from homology"/>
<dbReference type="PANTHER" id="PTHR10204">
    <property type="entry name" value="NAD P H OXIDOREDUCTASE-RELATED"/>
    <property type="match status" value="1"/>
</dbReference>
<dbReference type="PANTHER" id="PTHR10204:SF34">
    <property type="entry name" value="NAD(P)H DEHYDROGENASE [QUINONE] 1 ISOFORM 1"/>
    <property type="match status" value="1"/>
</dbReference>
<organism evidence="4 5">
    <name type="scientific">Maribellus comscasis</name>
    <dbReference type="NCBI Taxonomy" id="2681766"/>
    <lineage>
        <taxon>Bacteria</taxon>
        <taxon>Pseudomonadati</taxon>
        <taxon>Bacteroidota</taxon>
        <taxon>Bacteroidia</taxon>
        <taxon>Marinilabiliales</taxon>
        <taxon>Prolixibacteraceae</taxon>
        <taxon>Maribellus</taxon>
    </lineage>
</organism>
<dbReference type="GO" id="GO:0003955">
    <property type="term" value="F:NAD(P)H dehydrogenase (quinone) activity"/>
    <property type="evidence" value="ECO:0007669"/>
    <property type="project" value="TreeGrafter"/>
</dbReference>
<evidence type="ECO:0000256" key="2">
    <source>
        <dbReference type="ARBA" id="ARBA00023002"/>
    </source>
</evidence>
<evidence type="ECO:0000313" key="4">
    <source>
        <dbReference type="EMBL" id="QGY43069.1"/>
    </source>
</evidence>
<dbReference type="SUPFAM" id="SSF52218">
    <property type="entry name" value="Flavoproteins"/>
    <property type="match status" value="1"/>
</dbReference>
<evidence type="ECO:0000256" key="1">
    <source>
        <dbReference type="ARBA" id="ARBA00006252"/>
    </source>
</evidence>
<evidence type="ECO:0000313" key="5">
    <source>
        <dbReference type="Proteomes" id="UP000428260"/>
    </source>
</evidence>